<proteinExistence type="predicted"/>
<accession>C5B7U6</accession>
<protein>
    <submittedName>
        <fullName evidence="1">Uncharacterized protein</fullName>
    </submittedName>
</protein>
<sequence length="57" mass="6015">MALMSTGKGQDGPASSSARRYFLKRITSIPSQSFSSLNRACSGSISLQLNTFAALMA</sequence>
<dbReference type="HOGENOM" id="CLU_2989415_0_0_6"/>
<gene>
    <name evidence="1" type="ordered locus">NT01EI_0876</name>
</gene>
<reference evidence="1 2" key="2">
    <citation type="journal article" date="2012" name="J. Bacteriol.">
        <title>Genome Sequence of Edwardsiella ictaluri 93-146, a Strain Associated with a Natural Channel Catfish Outbreak of Enteric Septicemia of Catfish.</title>
        <authorList>
            <person name="Williams M.L."/>
            <person name="Gillaspy A.F."/>
            <person name="Dyer D.W."/>
            <person name="Thune R.L."/>
            <person name="Waldbieser G.C."/>
            <person name="Schuster S.C."/>
            <person name="Gipson J."/>
            <person name="Zaitshik J."/>
            <person name="Landry C."/>
            <person name="Banes M.M."/>
            <person name="Lawrence M.L."/>
        </authorList>
    </citation>
    <scope>NUCLEOTIDE SEQUENCE [LARGE SCALE GENOMIC DNA]</scope>
    <source>
        <strain evidence="1 2">93-146</strain>
    </source>
</reference>
<dbReference type="KEGG" id="eic:NT01EI_0876"/>
<evidence type="ECO:0000313" key="2">
    <source>
        <dbReference type="Proteomes" id="UP000001485"/>
    </source>
</evidence>
<reference evidence="2" key="1">
    <citation type="submission" date="2009-03" db="EMBL/GenBank/DDBJ databases">
        <title>Complete genome sequence of Edwardsiella ictaluri 93-146.</title>
        <authorList>
            <person name="Williams M.L."/>
            <person name="Gillaspy A.F."/>
            <person name="Dyer D.W."/>
            <person name="Thune R.L."/>
            <person name="Waldbieser G.C."/>
            <person name="Schuster S.C."/>
            <person name="Gipson J."/>
            <person name="Zaitshik J."/>
            <person name="Landry C."/>
            <person name="Lawrence M.L."/>
        </authorList>
    </citation>
    <scope>NUCLEOTIDE SEQUENCE [LARGE SCALE GENOMIC DNA]</scope>
    <source>
        <strain evidence="2">93-146</strain>
    </source>
</reference>
<dbReference type="EMBL" id="CP001600">
    <property type="protein sequence ID" value="ACR68091.1"/>
    <property type="molecule type" value="Genomic_DNA"/>
</dbReference>
<name>C5B7U6_EDWI9</name>
<evidence type="ECO:0000313" key="1">
    <source>
        <dbReference type="EMBL" id="ACR68091.1"/>
    </source>
</evidence>
<organism evidence="1 2">
    <name type="scientific">Edwardsiella ictaluri (strain 93-146)</name>
    <dbReference type="NCBI Taxonomy" id="634503"/>
    <lineage>
        <taxon>Bacteria</taxon>
        <taxon>Pseudomonadati</taxon>
        <taxon>Pseudomonadota</taxon>
        <taxon>Gammaproteobacteria</taxon>
        <taxon>Enterobacterales</taxon>
        <taxon>Hafniaceae</taxon>
        <taxon>Edwardsiella</taxon>
    </lineage>
</organism>
<dbReference type="AlphaFoldDB" id="C5B7U6"/>
<dbReference type="Proteomes" id="UP000001485">
    <property type="component" value="Chromosome"/>
</dbReference>